<dbReference type="AlphaFoldDB" id="A0A4E9DNA3"/>
<name>A0A4E9DNA3_GIBZA</name>
<evidence type="ECO:0000313" key="2">
    <source>
        <dbReference type="EMBL" id="VIO54151.1"/>
    </source>
</evidence>
<sequence length="828" mass="94316">MNDASATIEIESTNEVSGNEYHEEATKIVEEDVPAKRNARKRRIPKGGIFENIFGIDDAETDGETPPTVVSRFLRSNVDYIDFDDGFESGDLKYAPSRRNPYYMAVHRDKFGELFGGLAQTKEWATTTKLAGRPGALSGIQSFFQVSLKLFHDMANDSVDWLSLSRLVDPQVAERIGDDEEKEAVMLKEMAFDGLLDAPKDDPLQGQDHDAMKHHPMVIQIEPMWKMSEEDPNPPVVHAVDANVVDIDAIWDKHKKDIFHEIFNDRRRRIYIPIRHRQGWLMWVNLGYWAMTSEARLAQLGKIKDGFLKLWMTATATDPESAAGYRARFTSVELGFPLFVVPHPKKLHLRLGKPLGEVNTFFENLVDDINMDHAHPFTDLIVKAQDEVKGDGWVKMGANPFGLFDTYIHADHYDAYMKNLEILNAFPDEILARKDAHRVSKTSPDDVLHLKDWLTTNAQPMAEKNQDDEDNYTEAQKDAMSAMDKWRLIAPMSPQKQLYFKDDDFTFESAWCIDVSSKKITDASGKRIHKYQPAKIMGMRANDFADYALGWNPLDRAQELLKYKHRMSSGFFMAEWLHLCAFSWGGLTKIPQDGQLLYRSSDIPENLVLGTSETNSVMTRYEKAWQSLILDSPDLNSPSSYPKLTVTRNSRNEPVVRDVKDEITGRYSRTTSEMSGTEKKIATAYHFLAYTISYSIRFPQGSKLLKMRPGTGLETTFYPFLRPVYHKLEDELDQALYGEIKNRDENNVGQSQGLFPSRAISLGPYNQDGSDIYAGHAPYGDLMGLQQNAASAPKVQFQTAIRYGNNPHNYGDGSNYEEKEKIKKRFKK</sequence>
<protein>
    <submittedName>
        <fullName evidence="2">Uncharacterized protein</fullName>
    </submittedName>
</protein>
<accession>A0A4E9DNA3</accession>
<evidence type="ECO:0000256" key="1">
    <source>
        <dbReference type="SAM" id="MobiDB-lite"/>
    </source>
</evidence>
<organism evidence="2">
    <name type="scientific">Gibberella zeae</name>
    <name type="common">Wheat head blight fungus</name>
    <name type="synonym">Fusarium graminearum</name>
    <dbReference type="NCBI Taxonomy" id="5518"/>
    <lineage>
        <taxon>Eukaryota</taxon>
        <taxon>Fungi</taxon>
        <taxon>Dikarya</taxon>
        <taxon>Ascomycota</taxon>
        <taxon>Pezizomycotina</taxon>
        <taxon>Sordariomycetes</taxon>
        <taxon>Hypocreomycetidae</taxon>
        <taxon>Hypocreales</taxon>
        <taxon>Nectriaceae</taxon>
        <taxon>Fusarium</taxon>
    </lineage>
</organism>
<feature type="region of interest" description="Disordered" evidence="1">
    <location>
        <begin position="806"/>
        <end position="828"/>
    </location>
</feature>
<gene>
    <name evidence="2" type="ORF">FUG_LOCUS114696</name>
</gene>
<dbReference type="EMBL" id="CAAKMV010000088">
    <property type="protein sequence ID" value="VIO54151.1"/>
    <property type="molecule type" value="Genomic_DNA"/>
</dbReference>
<proteinExistence type="predicted"/>
<reference evidence="2" key="1">
    <citation type="submission" date="2019-04" db="EMBL/GenBank/DDBJ databases">
        <authorList>
            <person name="Melise S."/>
            <person name="Noan J."/>
            <person name="Okalmin O."/>
        </authorList>
    </citation>
    <scope>NUCLEOTIDE SEQUENCE</scope>
    <source>
        <strain evidence="2">FN9</strain>
    </source>
</reference>
<feature type="region of interest" description="Disordered" evidence="1">
    <location>
        <begin position="1"/>
        <end position="23"/>
    </location>
</feature>